<keyword evidence="4 6" id="KW-1133">Transmembrane helix</keyword>
<evidence type="ECO:0000256" key="6">
    <source>
        <dbReference type="SAM" id="Phobius"/>
    </source>
</evidence>
<feature type="transmembrane region" description="Helical" evidence="6">
    <location>
        <begin position="45"/>
        <end position="70"/>
    </location>
</feature>
<evidence type="ECO:0000313" key="7">
    <source>
        <dbReference type="EMBL" id="OKP14870.1"/>
    </source>
</evidence>
<evidence type="ECO:0000256" key="3">
    <source>
        <dbReference type="ARBA" id="ARBA00022692"/>
    </source>
</evidence>
<dbReference type="EMBL" id="MNBE01000056">
    <property type="protein sequence ID" value="OKP14870.1"/>
    <property type="molecule type" value="Genomic_DNA"/>
</dbReference>
<name>A0A1Q5UQW8_9EURO</name>
<dbReference type="PANTHER" id="PTHR45649:SF11">
    <property type="entry name" value="TRANSPORTER, PUTATIVE (EUROFUNG)-RELATED"/>
    <property type="match status" value="1"/>
</dbReference>
<evidence type="ECO:0000313" key="8">
    <source>
        <dbReference type="Proteomes" id="UP000186955"/>
    </source>
</evidence>
<evidence type="ECO:0000256" key="1">
    <source>
        <dbReference type="ARBA" id="ARBA00004141"/>
    </source>
</evidence>
<evidence type="ECO:0000256" key="2">
    <source>
        <dbReference type="ARBA" id="ARBA00022448"/>
    </source>
</evidence>
<dbReference type="GO" id="GO:0022857">
    <property type="term" value="F:transmembrane transporter activity"/>
    <property type="evidence" value="ECO:0007669"/>
    <property type="project" value="UniProtKB-ARBA"/>
</dbReference>
<organism evidence="7 8">
    <name type="scientific">Penicillium subrubescens</name>
    <dbReference type="NCBI Taxonomy" id="1316194"/>
    <lineage>
        <taxon>Eukaryota</taxon>
        <taxon>Fungi</taxon>
        <taxon>Dikarya</taxon>
        <taxon>Ascomycota</taxon>
        <taxon>Pezizomycotina</taxon>
        <taxon>Eurotiomycetes</taxon>
        <taxon>Eurotiomycetidae</taxon>
        <taxon>Eurotiales</taxon>
        <taxon>Aspergillaceae</taxon>
        <taxon>Penicillium</taxon>
    </lineage>
</organism>
<keyword evidence="2" id="KW-0813">Transport</keyword>
<gene>
    <name evidence="7" type="ORF">PENSUB_5466</name>
</gene>
<keyword evidence="5 6" id="KW-0472">Membrane</keyword>
<comment type="subcellular location">
    <subcellularLocation>
        <location evidence="1">Membrane</location>
        <topology evidence="1">Multi-pass membrane protein</topology>
    </subcellularLocation>
</comment>
<reference evidence="7 8" key="1">
    <citation type="submission" date="2016-10" db="EMBL/GenBank/DDBJ databases">
        <title>Genome sequence of the ascomycete fungus Penicillium subrubescens.</title>
        <authorList>
            <person name="De Vries R.P."/>
            <person name="Peng M."/>
            <person name="Dilokpimol A."/>
            <person name="Hilden K."/>
            <person name="Makela M.R."/>
            <person name="Grigoriev I."/>
            <person name="Riley R."/>
            <person name="Granchi Z."/>
        </authorList>
    </citation>
    <scope>NUCLEOTIDE SEQUENCE [LARGE SCALE GENOMIC DNA]</scope>
    <source>
        <strain evidence="7 8">CBS 132785</strain>
    </source>
</reference>
<dbReference type="Gene3D" id="1.20.1740.10">
    <property type="entry name" value="Amino acid/polyamine transporter I"/>
    <property type="match status" value="1"/>
</dbReference>
<dbReference type="GO" id="GO:0016020">
    <property type="term" value="C:membrane"/>
    <property type="evidence" value="ECO:0007669"/>
    <property type="project" value="UniProtKB-SubCell"/>
</dbReference>
<sequence>MSKLPEHVHTTDGKAAGLAELASAYPSSAGQYHFVYMVTPPKYRALVAFILGWLSVVAWALTSASTALVCGEF</sequence>
<dbReference type="Proteomes" id="UP000186955">
    <property type="component" value="Unassembled WGS sequence"/>
</dbReference>
<dbReference type="AlphaFoldDB" id="A0A1Q5UQW8"/>
<proteinExistence type="predicted"/>
<comment type="caution">
    <text evidence="7">The sequence shown here is derived from an EMBL/GenBank/DDBJ whole genome shotgun (WGS) entry which is preliminary data.</text>
</comment>
<protein>
    <submittedName>
        <fullName evidence="7">Uncharacterized protein</fullName>
    </submittedName>
</protein>
<keyword evidence="8" id="KW-1185">Reference proteome</keyword>
<dbReference type="PANTHER" id="PTHR45649">
    <property type="entry name" value="AMINO-ACID PERMEASE BAT1"/>
    <property type="match status" value="1"/>
</dbReference>
<accession>A0A1Q5UQW8</accession>
<keyword evidence="3 6" id="KW-0812">Transmembrane</keyword>
<evidence type="ECO:0000256" key="4">
    <source>
        <dbReference type="ARBA" id="ARBA00022989"/>
    </source>
</evidence>
<evidence type="ECO:0000256" key="5">
    <source>
        <dbReference type="ARBA" id="ARBA00023136"/>
    </source>
</evidence>